<feature type="region of interest" description="Disordered" evidence="1">
    <location>
        <begin position="69"/>
        <end position="98"/>
    </location>
</feature>
<feature type="non-terminal residue" evidence="2">
    <location>
        <position position="1"/>
    </location>
</feature>
<evidence type="ECO:0000256" key="1">
    <source>
        <dbReference type="SAM" id="MobiDB-lite"/>
    </source>
</evidence>
<protein>
    <submittedName>
        <fullName evidence="2">Uncharacterized protein</fullName>
    </submittedName>
</protein>
<feature type="region of interest" description="Disordered" evidence="1">
    <location>
        <begin position="362"/>
        <end position="384"/>
    </location>
</feature>
<gene>
    <name evidence="2" type="ORF">Prudu_1468S000100</name>
</gene>
<evidence type="ECO:0000313" key="2">
    <source>
        <dbReference type="EMBL" id="BBN70398.1"/>
    </source>
</evidence>
<proteinExistence type="predicted"/>
<name>A0A5H2XRD5_PRUDU</name>
<feature type="non-terminal residue" evidence="2">
    <location>
        <position position="458"/>
    </location>
</feature>
<dbReference type="EMBL" id="AP021805">
    <property type="protein sequence ID" value="BBN70398.1"/>
    <property type="molecule type" value="Genomic_DNA"/>
</dbReference>
<organism evidence="2">
    <name type="scientific">Prunus dulcis</name>
    <name type="common">Almond</name>
    <name type="synonym">Amygdalus dulcis</name>
    <dbReference type="NCBI Taxonomy" id="3755"/>
    <lineage>
        <taxon>Eukaryota</taxon>
        <taxon>Viridiplantae</taxon>
        <taxon>Streptophyta</taxon>
        <taxon>Embryophyta</taxon>
        <taxon>Tracheophyta</taxon>
        <taxon>Spermatophyta</taxon>
        <taxon>Magnoliopsida</taxon>
        <taxon>eudicotyledons</taxon>
        <taxon>Gunneridae</taxon>
        <taxon>Pentapetalae</taxon>
        <taxon>rosids</taxon>
        <taxon>fabids</taxon>
        <taxon>Rosales</taxon>
        <taxon>Rosaceae</taxon>
        <taxon>Amygdaloideae</taxon>
        <taxon>Amygdaleae</taxon>
        <taxon>Prunus</taxon>
    </lineage>
</organism>
<sequence>ERRFPARRFGGACGEVISGESFVVTNKVRKNMMNMSMNMMNTLNMYEHVEFLPGMKICQISAVVMSESSDRESLDPPAFGGDDTESEEPSQYICSEEESSDTEGLVEGTIESRMIVPGVRGLSHPKILRINRARGHSEPGSSLASKSRGGFEQPGITIRVCGYSRGFGFRGLDSGRCSVAEAEYAYRSKLAQLRKDFSDIPWMVRDDFHRYVSARLQTPFHPWVQMMLAKLGYAPGQYNPNFWILLHGVYIAWWLAGLGEPALSSSCTSTPFPSNREILAGYRQLPKGEGEGLFIGHKPTTQKSWRNRFSEVGPISKEKEDEVEWVRAQLSDTERECGNLVTQKNLFESGLLQGSRDAKAAEGVSAKKAEKSAGKRPRDDDEGRVADVLGKRRALEEAHQQVMGSGPRLPPFDLQAPPKLPFGMEDVFAEGVEKVDFSRLRQQKKEVNLAMHRRRCPW</sequence>
<reference evidence="2" key="1">
    <citation type="journal article" date="2019" name="Science">
        <title>Mutation of a bHLH transcription factor allowed almond domestication.</title>
        <authorList>
            <person name="Sanchez-Perez R."/>
            <person name="Pavan S."/>
            <person name="Mazzeo R."/>
            <person name="Moldovan C."/>
            <person name="Aiese Cigliano R."/>
            <person name="Del Cueto J."/>
            <person name="Ricciardi F."/>
            <person name="Lotti C."/>
            <person name="Ricciardi L."/>
            <person name="Dicenta F."/>
            <person name="Lopez-Marques R.L."/>
            <person name="Lindberg Moller B."/>
        </authorList>
    </citation>
    <scope>NUCLEOTIDE SEQUENCE</scope>
</reference>
<dbReference type="AlphaFoldDB" id="A0A5H2XRD5"/>
<accession>A0A5H2XRD5</accession>